<proteinExistence type="predicted"/>
<protein>
    <submittedName>
        <fullName evidence="1">Uncharacterized protein</fullName>
    </submittedName>
</protein>
<sequence length="139" mass="15690">MAQYHVPDPEELIECRPANKREENQLKGCTDTPAYKNLEILNQEDWDEEMNLYAQTSSLDKQGNSSLRLPRTAPMVAMATEPKAVPPVQPAYAYALAQGRGRGIQTMNGVTPNGTVNIKKLLYVFFLPLIDHHMEYELV</sequence>
<gene>
    <name evidence="1" type="ORF">MAR_032267</name>
</gene>
<dbReference type="Proteomes" id="UP001164746">
    <property type="component" value="Chromosome 10"/>
</dbReference>
<evidence type="ECO:0000313" key="2">
    <source>
        <dbReference type="Proteomes" id="UP001164746"/>
    </source>
</evidence>
<keyword evidence="2" id="KW-1185">Reference proteome</keyword>
<name>A0ABY7F656_MYAAR</name>
<evidence type="ECO:0000313" key="1">
    <source>
        <dbReference type="EMBL" id="WAR17673.1"/>
    </source>
</evidence>
<dbReference type="EMBL" id="CP111021">
    <property type="protein sequence ID" value="WAR17673.1"/>
    <property type="molecule type" value="Genomic_DNA"/>
</dbReference>
<reference evidence="1" key="1">
    <citation type="submission" date="2022-11" db="EMBL/GenBank/DDBJ databases">
        <title>Centuries of genome instability and evolution in soft-shell clam transmissible cancer (bioRxiv).</title>
        <authorList>
            <person name="Hart S.F.M."/>
            <person name="Yonemitsu M.A."/>
            <person name="Giersch R.M."/>
            <person name="Beal B.F."/>
            <person name="Arriagada G."/>
            <person name="Davis B.W."/>
            <person name="Ostrander E.A."/>
            <person name="Goff S.P."/>
            <person name="Metzger M.J."/>
        </authorList>
    </citation>
    <scope>NUCLEOTIDE SEQUENCE</scope>
    <source>
        <strain evidence="1">MELC-2E11</strain>
        <tissue evidence="1">Siphon/mantle</tissue>
    </source>
</reference>
<accession>A0ABY7F656</accession>
<organism evidence="1 2">
    <name type="scientific">Mya arenaria</name>
    <name type="common">Soft-shell clam</name>
    <dbReference type="NCBI Taxonomy" id="6604"/>
    <lineage>
        <taxon>Eukaryota</taxon>
        <taxon>Metazoa</taxon>
        <taxon>Spiralia</taxon>
        <taxon>Lophotrochozoa</taxon>
        <taxon>Mollusca</taxon>
        <taxon>Bivalvia</taxon>
        <taxon>Autobranchia</taxon>
        <taxon>Heteroconchia</taxon>
        <taxon>Euheterodonta</taxon>
        <taxon>Imparidentia</taxon>
        <taxon>Neoheterodontei</taxon>
        <taxon>Myida</taxon>
        <taxon>Myoidea</taxon>
        <taxon>Myidae</taxon>
        <taxon>Mya</taxon>
    </lineage>
</organism>